<dbReference type="Pfam" id="PF06991">
    <property type="entry name" value="MFAP1"/>
    <property type="match status" value="1"/>
</dbReference>
<gene>
    <name evidence="3" type="ORF">SEMRO_637_G179430.1</name>
</gene>
<dbReference type="AlphaFoldDB" id="A0A9N8HIQ8"/>
<dbReference type="InterPro" id="IPR033194">
    <property type="entry name" value="MFAP1"/>
</dbReference>
<evidence type="ECO:0000256" key="1">
    <source>
        <dbReference type="SAM" id="MobiDB-lite"/>
    </source>
</evidence>
<proteinExistence type="predicted"/>
<sequence length="611" mass="69263">MASKKQGGAFGRDEMNLLLGVAGGDESTAGIGTAGTALLHGRGIAETHKKQSKGNKTQAVDFSTLSTAETAALIQQEQLSKGVAASTSRHRAQRSRSKKKLAHHELLEQELIAQKQQQAQQQQQQVQKHDAAGGDTEEEDETDFAAAANRKKTHNKRVQLEPQIVVAQKDAPRRQRQRRRRSSSSSSDSSADDNQRRKRQQKTRKDSSSDESDNNDNNRQRRNRRRRSSSSSSSSSEEDERRQRRLQKRRQLEAQNQKPVQKDTVKETSVALENRENEKPTRQSPLKQIEKANGKSSKAEDSAATATKKPKKKQQQESSSSSSASDGSSSDSDSSSSSSSSSEDEPAPVMAKPLFVPKRKRLQLEQEKLEAEQAQKEQEELDKKNKRKRKQESRAMVAEIVSTGTTKSSTNDDGMVSEDEEALAERMLNDKDDDEHQDKERDLWEVRELGRLLEEIDRLRKKEQLEAEYRRRQQLTDEQAQAEDMASGRYQQPGSNRMHAASDKDQPKFMQKYFHRGAYYMDEDEFEEGDVRLRAKEYEQGVTESAKSRGDIKNLPKVMQTKKFGRANQSKYQGLAKEDTSNRESSTVLPLVHHGKKHEKTTDVHRHRKNK</sequence>
<dbReference type="PANTHER" id="PTHR15327">
    <property type="entry name" value="MICROFIBRIL-ASSOCIATED PROTEIN"/>
    <property type="match status" value="1"/>
</dbReference>
<evidence type="ECO:0000259" key="2">
    <source>
        <dbReference type="Pfam" id="PF06991"/>
    </source>
</evidence>
<feature type="region of interest" description="Disordered" evidence="1">
    <location>
        <begin position="79"/>
        <end position="101"/>
    </location>
</feature>
<feature type="compositionally biased region" description="Basic and acidic residues" evidence="1">
    <location>
        <begin position="423"/>
        <end position="440"/>
    </location>
</feature>
<feature type="region of interest" description="Disordered" evidence="1">
    <location>
        <begin position="541"/>
        <end position="611"/>
    </location>
</feature>
<feature type="region of interest" description="Disordered" evidence="1">
    <location>
        <begin position="469"/>
        <end position="506"/>
    </location>
</feature>
<feature type="domain" description="Micro-fibrillar-associated protein 1 C-terminal" evidence="2">
    <location>
        <begin position="341"/>
        <end position="580"/>
    </location>
</feature>
<feature type="compositionally biased region" description="Basic residues" evidence="1">
    <location>
        <begin position="88"/>
        <end position="101"/>
    </location>
</feature>
<feature type="region of interest" description="Disordered" evidence="1">
    <location>
        <begin position="114"/>
        <end position="440"/>
    </location>
</feature>
<feature type="compositionally biased region" description="Basic and acidic residues" evidence="1">
    <location>
        <begin position="362"/>
        <end position="383"/>
    </location>
</feature>
<accession>A0A9N8HIQ8</accession>
<keyword evidence="4" id="KW-1185">Reference proteome</keyword>
<protein>
    <submittedName>
        <fullName evidence="3">Micro-fibrillar-associated protein</fullName>
    </submittedName>
</protein>
<feature type="compositionally biased region" description="Basic residues" evidence="1">
    <location>
        <begin position="593"/>
        <end position="611"/>
    </location>
</feature>
<feature type="compositionally biased region" description="Basic and acidic residues" evidence="1">
    <location>
        <begin position="288"/>
        <end position="301"/>
    </location>
</feature>
<feature type="compositionally biased region" description="Polar residues" evidence="1">
    <location>
        <begin position="402"/>
        <end position="412"/>
    </location>
</feature>
<evidence type="ECO:0000313" key="4">
    <source>
        <dbReference type="Proteomes" id="UP001153069"/>
    </source>
</evidence>
<dbReference type="Proteomes" id="UP001153069">
    <property type="component" value="Unassembled WGS sequence"/>
</dbReference>
<dbReference type="EMBL" id="CAICTM010000636">
    <property type="protein sequence ID" value="CAB9514182.1"/>
    <property type="molecule type" value="Genomic_DNA"/>
</dbReference>
<name>A0A9N8HIQ8_9STRA</name>
<dbReference type="OrthoDB" id="1111734at2759"/>
<feature type="compositionally biased region" description="Low complexity" evidence="1">
    <location>
        <begin position="114"/>
        <end position="126"/>
    </location>
</feature>
<comment type="caution">
    <text evidence="3">The sequence shown here is derived from an EMBL/GenBank/DDBJ whole genome shotgun (WGS) entry which is preliminary data.</text>
</comment>
<evidence type="ECO:0000313" key="3">
    <source>
        <dbReference type="EMBL" id="CAB9514182.1"/>
    </source>
</evidence>
<organism evidence="3 4">
    <name type="scientific">Seminavis robusta</name>
    <dbReference type="NCBI Taxonomy" id="568900"/>
    <lineage>
        <taxon>Eukaryota</taxon>
        <taxon>Sar</taxon>
        <taxon>Stramenopiles</taxon>
        <taxon>Ochrophyta</taxon>
        <taxon>Bacillariophyta</taxon>
        <taxon>Bacillariophyceae</taxon>
        <taxon>Bacillariophycidae</taxon>
        <taxon>Naviculales</taxon>
        <taxon>Naviculaceae</taxon>
        <taxon>Seminavis</taxon>
    </lineage>
</organism>
<reference evidence="3" key="1">
    <citation type="submission" date="2020-06" db="EMBL/GenBank/DDBJ databases">
        <authorList>
            <consortium name="Plant Systems Biology data submission"/>
        </authorList>
    </citation>
    <scope>NUCLEOTIDE SEQUENCE</scope>
    <source>
        <strain evidence="3">D6</strain>
    </source>
</reference>
<feature type="compositionally biased region" description="Low complexity" evidence="1">
    <location>
        <begin position="316"/>
        <end position="341"/>
    </location>
</feature>
<dbReference type="InterPro" id="IPR009730">
    <property type="entry name" value="MFAP1_C"/>
</dbReference>